<keyword evidence="1" id="KW-0472">Membrane</keyword>
<organism evidence="2 3">
    <name type="scientific">Datura stramonium</name>
    <name type="common">Jimsonweed</name>
    <name type="synonym">Common thornapple</name>
    <dbReference type="NCBI Taxonomy" id="4076"/>
    <lineage>
        <taxon>Eukaryota</taxon>
        <taxon>Viridiplantae</taxon>
        <taxon>Streptophyta</taxon>
        <taxon>Embryophyta</taxon>
        <taxon>Tracheophyta</taxon>
        <taxon>Spermatophyta</taxon>
        <taxon>Magnoliopsida</taxon>
        <taxon>eudicotyledons</taxon>
        <taxon>Gunneridae</taxon>
        <taxon>Pentapetalae</taxon>
        <taxon>asterids</taxon>
        <taxon>lamiids</taxon>
        <taxon>Solanales</taxon>
        <taxon>Solanaceae</taxon>
        <taxon>Solanoideae</taxon>
        <taxon>Datureae</taxon>
        <taxon>Datura</taxon>
    </lineage>
</organism>
<proteinExistence type="predicted"/>
<keyword evidence="1" id="KW-1133">Transmembrane helix</keyword>
<accession>A0ABS8WTK9</accession>
<keyword evidence="3" id="KW-1185">Reference proteome</keyword>
<reference evidence="2 3" key="1">
    <citation type="journal article" date="2021" name="BMC Genomics">
        <title>Datura genome reveals duplications of psychoactive alkaloid biosynthetic genes and high mutation rate following tissue culture.</title>
        <authorList>
            <person name="Rajewski A."/>
            <person name="Carter-House D."/>
            <person name="Stajich J."/>
            <person name="Litt A."/>
        </authorList>
    </citation>
    <scope>NUCLEOTIDE SEQUENCE [LARGE SCALE GENOMIC DNA]</scope>
    <source>
        <strain evidence="2">AR-01</strain>
    </source>
</reference>
<feature type="transmembrane region" description="Helical" evidence="1">
    <location>
        <begin position="109"/>
        <end position="138"/>
    </location>
</feature>
<dbReference type="Proteomes" id="UP000823775">
    <property type="component" value="Unassembled WGS sequence"/>
</dbReference>
<evidence type="ECO:0000256" key="1">
    <source>
        <dbReference type="SAM" id="Phobius"/>
    </source>
</evidence>
<comment type="caution">
    <text evidence="2">The sequence shown here is derived from an EMBL/GenBank/DDBJ whole genome shotgun (WGS) entry which is preliminary data.</text>
</comment>
<evidence type="ECO:0000313" key="3">
    <source>
        <dbReference type="Proteomes" id="UP000823775"/>
    </source>
</evidence>
<sequence length="201" mass="23167">MYTDIYLGFLCCASPPVSGDSAVVSLLFYPQVLVTFLEEKPKKKGSSVNSSSSTIRIAFRRRRLSSVCVNAAAAARPINSPWDTQYSWKSEELQDWFRRLATTGNSRSSLIFCISGTGLLEYLLLASFLPLFLAILFLHVQPDFGARRVYNRKIRGHIHWTVQHKYRARRVLRARKRRIEEHLESRFCLPLDCVFSPEFFL</sequence>
<name>A0ABS8WTK9_DATST</name>
<protein>
    <submittedName>
        <fullName evidence="2">Uncharacterized protein</fullName>
    </submittedName>
</protein>
<evidence type="ECO:0000313" key="2">
    <source>
        <dbReference type="EMBL" id="MCE3215216.1"/>
    </source>
</evidence>
<gene>
    <name evidence="2" type="ORF">HAX54_001380</name>
</gene>
<keyword evidence="1" id="KW-0812">Transmembrane</keyword>
<dbReference type="EMBL" id="JACEIK010010502">
    <property type="protein sequence ID" value="MCE3215216.1"/>
    <property type="molecule type" value="Genomic_DNA"/>
</dbReference>